<keyword evidence="3" id="KW-1185">Reference proteome</keyword>
<sequence>MPNRPAWGWCRPAEHDRRRRLRRGSRTHGNKRVRRQGRPIQPRGSRPPPPPVMCFRGPIQHPTQMVGASSRARGRPPARATLGASEDRCRVRYRADAHSRSASPDSGRRGGSDRRSPRRRACRLRSVSVIPPQVPYGSPVARAWSRHAASTGQLWQICWARISRRARAWPRSVSGEKNTDESSPRHAARSCHPTPAVGVWYAGSGAVPAGDTADSLSVSGPVVAPSPGMDRRARENGRQAFMWPRGTGYAVSI</sequence>
<feature type="compositionally biased region" description="Low complexity" evidence="1">
    <location>
        <begin position="67"/>
        <end position="80"/>
    </location>
</feature>
<dbReference type="Proteomes" id="UP000183561">
    <property type="component" value="Unassembled WGS sequence"/>
</dbReference>
<evidence type="ECO:0000256" key="1">
    <source>
        <dbReference type="SAM" id="MobiDB-lite"/>
    </source>
</evidence>
<organism evidence="2 3">
    <name type="scientific">Rhodococcus koreensis</name>
    <dbReference type="NCBI Taxonomy" id="99653"/>
    <lineage>
        <taxon>Bacteria</taxon>
        <taxon>Bacillati</taxon>
        <taxon>Actinomycetota</taxon>
        <taxon>Actinomycetes</taxon>
        <taxon>Mycobacteriales</taxon>
        <taxon>Nocardiaceae</taxon>
        <taxon>Rhodococcus</taxon>
    </lineage>
</organism>
<feature type="region of interest" description="Disordered" evidence="1">
    <location>
        <begin position="172"/>
        <end position="191"/>
    </location>
</feature>
<feature type="region of interest" description="Disordered" evidence="1">
    <location>
        <begin position="16"/>
        <end position="123"/>
    </location>
</feature>
<dbReference type="EMBL" id="FNSV01000004">
    <property type="protein sequence ID" value="SEB33588.1"/>
    <property type="molecule type" value="Genomic_DNA"/>
</dbReference>
<gene>
    <name evidence="2" type="ORF">SAMN04490239_0766</name>
</gene>
<evidence type="ECO:0000313" key="2">
    <source>
        <dbReference type="EMBL" id="SEB33588.1"/>
    </source>
</evidence>
<feature type="compositionally biased region" description="Basic and acidic residues" evidence="1">
    <location>
        <begin position="85"/>
        <end position="99"/>
    </location>
</feature>
<proteinExistence type="predicted"/>
<reference evidence="3" key="1">
    <citation type="submission" date="2016-10" db="EMBL/GenBank/DDBJ databases">
        <authorList>
            <person name="Varghese N."/>
            <person name="Submissions S."/>
        </authorList>
    </citation>
    <scope>NUCLEOTIDE SEQUENCE [LARGE SCALE GENOMIC DNA]</scope>
    <source>
        <strain evidence="3">DSM 44498</strain>
    </source>
</reference>
<dbReference type="AlphaFoldDB" id="A0A1H4IJU7"/>
<evidence type="ECO:0000313" key="3">
    <source>
        <dbReference type="Proteomes" id="UP000183561"/>
    </source>
</evidence>
<protein>
    <submittedName>
        <fullName evidence="2">Uncharacterized protein</fullName>
    </submittedName>
</protein>
<feature type="compositionally biased region" description="Basic residues" evidence="1">
    <location>
        <begin position="17"/>
        <end position="37"/>
    </location>
</feature>
<feature type="compositionally biased region" description="Basic and acidic residues" evidence="1">
    <location>
        <begin position="106"/>
        <end position="115"/>
    </location>
</feature>
<accession>A0A1H4IJU7</accession>
<name>A0A1H4IJU7_9NOCA</name>